<dbReference type="Pfam" id="PF13304">
    <property type="entry name" value="AAA_21"/>
    <property type="match status" value="1"/>
</dbReference>
<evidence type="ECO:0000259" key="1">
    <source>
        <dbReference type="SMART" id="SM00382"/>
    </source>
</evidence>
<dbReference type="SUPFAM" id="SSF52540">
    <property type="entry name" value="P-loop containing nucleoside triphosphate hydrolases"/>
    <property type="match status" value="1"/>
</dbReference>
<dbReference type="InterPro" id="IPR051396">
    <property type="entry name" value="Bact_Antivir_Def_Nuclease"/>
</dbReference>
<gene>
    <name evidence="2" type="ORF">J3U76_13950</name>
</gene>
<dbReference type="Proteomes" id="UP000664882">
    <property type="component" value="Unassembled WGS sequence"/>
</dbReference>
<proteinExistence type="predicted"/>
<reference evidence="2 3" key="1">
    <citation type="submission" date="2021-03" db="EMBL/GenBank/DDBJ databases">
        <title>Oceanisphaera sp. nov., isolated from the intestine.</title>
        <authorList>
            <person name="Zhao L.-H."/>
            <person name="Shi L.-F."/>
        </authorList>
    </citation>
    <scope>NUCLEOTIDE SEQUENCE [LARGE SCALE GENOMIC DNA]</scope>
    <source>
        <strain evidence="2 3">DM8</strain>
    </source>
</reference>
<evidence type="ECO:0000313" key="2">
    <source>
        <dbReference type="EMBL" id="MBO1520713.1"/>
    </source>
</evidence>
<comment type="caution">
    <text evidence="2">The sequence shown here is derived from an EMBL/GenBank/DDBJ whole genome shotgun (WGS) entry which is preliminary data.</text>
</comment>
<dbReference type="SMART" id="SM00382">
    <property type="entry name" value="AAA"/>
    <property type="match status" value="1"/>
</dbReference>
<sequence>MVDLLFNVPPYSRYYSKRKRTVNIAYLEANNWDDFGFKSTFHLVVYDANGEEHDIGGVKIGYVGQESGWTQKKLPKEFPALDKAFFALGQSDEYYQNLYALDQELRACILKSLNDVVHDHSTYDIAFNEKVMKESLLREVSIASIKGQFKRLLNGGKLRTEFDFSYSLPQGKSSAGLDLDFYVDPESNPPSNIHVLIGRNGVGKTYLLHKMVKALVDTDTTQESDGCFSVVTGRKESTKREDLQEMFAGVVSVAFSAFDPFEPIPERKDKTEGLNYAYIGLKQESTTKDGEHIPMSRPMLNREFSYCLNNIRRFGYQDRLVEAIRDLETDSLFKDIALADVVLSSTDDLENTTKNIFAKLSSGHAIVLLTIAKLVEKIEEKTLVLLDEPESHLHPPLLSAFIRTLSELLSHRNAVAVIATHSPVILQEVPKSCVWKLRRSGFDAVAERPETETFGENVGVLTREVFGLEVTDSGFHQMLKKEAESADTYKQALRKFNGQLGAEARGVLRGLFLDKEVDRGEA</sequence>
<dbReference type="RefSeq" id="WP_208006583.1">
    <property type="nucleotide sequence ID" value="NZ_JAGDFX010000023.1"/>
</dbReference>
<organism evidence="2 3">
    <name type="scientific">Oceanisphaera pacifica</name>
    <dbReference type="NCBI Taxonomy" id="2818389"/>
    <lineage>
        <taxon>Bacteria</taxon>
        <taxon>Pseudomonadati</taxon>
        <taxon>Pseudomonadota</taxon>
        <taxon>Gammaproteobacteria</taxon>
        <taxon>Aeromonadales</taxon>
        <taxon>Aeromonadaceae</taxon>
        <taxon>Oceanisphaera</taxon>
    </lineage>
</organism>
<dbReference type="PANTHER" id="PTHR43581">
    <property type="entry name" value="ATP/GTP PHOSPHATASE"/>
    <property type="match status" value="1"/>
</dbReference>
<feature type="domain" description="AAA+ ATPase" evidence="1">
    <location>
        <begin position="190"/>
        <end position="441"/>
    </location>
</feature>
<dbReference type="InterPro" id="IPR003593">
    <property type="entry name" value="AAA+_ATPase"/>
</dbReference>
<evidence type="ECO:0000313" key="3">
    <source>
        <dbReference type="Proteomes" id="UP000664882"/>
    </source>
</evidence>
<name>A0ABS3NJX1_9GAMM</name>
<dbReference type="PANTHER" id="PTHR43581:SF2">
    <property type="entry name" value="EXCINUCLEASE ATPASE SUBUNIT"/>
    <property type="match status" value="1"/>
</dbReference>
<dbReference type="InterPro" id="IPR027417">
    <property type="entry name" value="P-loop_NTPase"/>
</dbReference>
<accession>A0ABS3NJX1</accession>
<dbReference type="Gene3D" id="3.40.50.300">
    <property type="entry name" value="P-loop containing nucleotide triphosphate hydrolases"/>
    <property type="match status" value="1"/>
</dbReference>
<dbReference type="EMBL" id="JAGDFX010000023">
    <property type="protein sequence ID" value="MBO1520713.1"/>
    <property type="molecule type" value="Genomic_DNA"/>
</dbReference>
<dbReference type="InterPro" id="IPR003959">
    <property type="entry name" value="ATPase_AAA_core"/>
</dbReference>
<keyword evidence="3" id="KW-1185">Reference proteome</keyword>
<protein>
    <submittedName>
        <fullName evidence="2">AAA family ATPase</fullName>
    </submittedName>
</protein>